<sequence>MRCSTRLRSGPRSDMLPRPASAEESKLSQGHATRIAIGGPSSSSASTLPAGRVPASERPTGGVWQVFEQRSPQVRLAQRTTGQFHPGSPYGAVLVCLFGPLLVTAMDHSRCISIVLLPVRDMAAGQMDHPPSPLQSYILQFCDDDVVDGLN</sequence>
<keyword evidence="3" id="KW-1185">Reference proteome</keyword>
<name>A0A151GMD9_DRECN</name>
<dbReference type="RefSeq" id="XP_040657612.1">
    <property type="nucleotide sequence ID" value="XM_040802579.1"/>
</dbReference>
<protein>
    <submittedName>
        <fullName evidence="2">Uncharacterized protein</fullName>
    </submittedName>
</protein>
<feature type="region of interest" description="Disordered" evidence="1">
    <location>
        <begin position="1"/>
        <end position="61"/>
    </location>
</feature>
<dbReference type="GeneID" id="63717916"/>
<organism evidence="2 3">
    <name type="scientific">Drechmeria coniospora</name>
    <name type="common">Nematophagous fungus</name>
    <name type="synonym">Meria coniospora</name>
    <dbReference type="NCBI Taxonomy" id="98403"/>
    <lineage>
        <taxon>Eukaryota</taxon>
        <taxon>Fungi</taxon>
        <taxon>Dikarya</taxon>
        <taxon>Ascomycota</taxon>
        <taxon>Pezizomycotina</taxon>
        <taxon>Sordariomycetes</taxon>
        <taxon>Hypocreomycetidae</taxon>
        <taxon>Hypocreales</taxon>
        <taxon>Ophiocordycipitaceae</taxon>
        <taxon>Drechmeria</taxon>
    </lineage>
</organism>
<dbReference type="AlphaFoldDB" id="A0A151GMD9"/>
<dbReference type="Proteomes" id="UP000076580">
    <property type="component" value="Chromosome 02"/>
</dbReference>
<dbReference type="InParanoid" id="A0A151GMD9"/>
<evidence type="ECO:0000256" key="1">
    <source>
        <dbReference type="SAM" id="MobiDB-lite"/>
    </source>
</evidence>
<dbReference type="EMBL" id="LAYC01000002">
    <property type="protein sequence ID" value="KYK58260.1"/>
    <property type="molecule type" value="Genomic_DNA"/>
</dbReference>
<evidence type="ECO:0000313" key="3">
    <source>
        <dbReference type="Proteomes" id="UP000076580"/>
    </source>
</evidence>
<gene>
    <name evidence="2" type="ORF">DCS_05273</name>
</gene>
<comment type="caution">
    <text evidence="2">The sequence shown here is derived from an EMBL/GenBank/DDBJ whole genome shotgun (WGS) entry which is preliminary data.</text>
</comment>
<accession>A0A151GMD9</accession>
<evidence type="ECO:0000313" key="2">
    <source>
        <dbReference type="EMBL" id="KYK58260.1"/>
    </source>
</evidence>
<proteinExistence type="predicted"/>
<reference evidence="2 3" key="1">
    <citation type="journal article" date="2016" name="Sci. Rep.">
        <title>Insights into Adaptations to a Near-Obligate Nematode Endoparasitic Lifestyle from the Finished Genome of Drechmeria coniospora.</title>
        <authorList>
            <person name="Zhang L."/>
            <person name="Zhou Z."/>
            <person name="Guo Q."/>
            <person name="Fokkens L."/>
            <person name="Miskei M."/>
            <person name="Pocsi I."/>
            <person name="Zhang W."/>
            <person name="Chen M."/>
            <person name="Wang L."/>
            <person name="Sun Y."/>
            <person name="Donzelli B.G."/>
            <person name="Gibson D.M."/>
            <person name="Nelson D.R."/>
            <person name="Luo J.G."/>
            <person name="Rep M."/>
            <person name="Liu H."/>
            <person name="Yang S."/>
            <person name="Wang J."/>
            <person name="Krasnoff S.B."/>
            <person name="Xu Y."/>
            <person name="Molnar I."/>
            <person name="Lin M."/>
        </authorList>
    </citation>
    <scope>NUCLEOTIDE SEQUENCE [LARGE SCALE GENOMIC DNA]</scope>
    <source>
        <strain evidence="2 3">ARSEF 6962</strain>
    </source>
</reference>